<dbReference type="EC" id="2.7.2.4" evidence="12"/>
<evidence type="ECO:0000256" key="12">
    <source>
        <dbReference type="RuleBase" id="RU003448"/>
    </source>
</evidence>
<dbReference type="EMBL" id="CP114040">
    <property type="protein sequence ID" value="WAS97672.1"/>
    <property type="molecule type" value="Genomic_DNA"/>
</dbReference>
<keyword evidence="7" id="KW-0547">Nucleotide-binding</keyword>
<dbReference type="SUPFAM" id="SSF53633">
    <property type="entry name" value="Carbamate kinase-like"/>
    <property type="match status" value="1"/>
</dbReference>
<evidence type="ECO:0000256" key="4">
    <source>
        <dbReference type="ARBA" id="ARBA00010122"/>
    </source>
</evidence>
<dbReference type="Pfam" id="PF00696">
    <property type="entry name" value="AA_kinase"/>
    <property type="match status" value="1"/>
</dbReference>
<keyword evidence="9" id="KW-0067">ATP-binding</keyword>
<comment type="pathway">
    <text evidence="2 13">Amino-acid biosynthesis; L-methionine biosynthesis via de novo pathway; L-homoserine from L-aspartate: step 1/3.</text>
</comment>
<dbReference type="CDD" id="cd04913">
    <property type="entry name" value="ACT_AKii-LysC-BS-like_1"/>
    <property type="match status" value="1"/>
</dbReference>
<dbReference type="InterPro" id="IPR001048">
    <property type="entry name" value="Asp/Glu/Uridylate_kinase"/>
</dbReference>
<dbReference type="RefSeq" id="WP_269040039.1">
    <property type="nucleotide sequence ID" value="NZ_CP114040.1"/>
</dbReference>
<sequence length="433" mass="45383">MLIVQKFGGSSVATLERIRNVAERVLATQRTGQDVVVVVSAMAGETNRLIGLANQLASEGDAQTGRANKGPYVASERAGDRAHERELDQLVSTGENVSAALLAMAIQNAGGRAISLVGPQIGLQTDATYTNARILGFSHGRIRQELTAGNVVVCAGFQGLNAAGNITTLGRGGSDTSAVALAAALKADACEILTDVDGVYTTDPRIEPRARKIHRITYEEMLELASLGAKVLQIRSVEFAMKFGVPVHVRSSLNESEGTWIVSEQKSLESAVVTGVALDRNEAKVTLTNVPDVPGTIASIFGVLAGADIVVDMIIQNASRGGSTDVTFTVPENDLKKAVAGLRSLDLPGAGPMDILSDPDICKISIVGVGMRTHAGVAATAFEILGRENINIQMVSTSEIKVSVIVHERYGELALRALHDGFGLHEGPTSSAA</sequence>
<dbReference type="Gene3D" id="3.30.2130.10">
    <property type="entry name" value="VC0802-like"/>
    <property type="match status" value="1"/>
</dbReference>
<keyword evidence="10" id="KW-0457">Lysine biosynthesis</keyword>
<dbReference type="PANTHER" id="PTHR21499">
    <property type="entry name" value="ASPARTATE KINASE"/>
    <property type="match status" value="1"/>
</dbReference>
<dbReference type="InterPro" id="IPR001057">
    <property type="entry name" value="Glu/AcGlu_kinase"/>
</dbReference>
<evidence type="ECO:0000256" key="3">
    <source>
        <dbReference type="ARBA" id="ARBA00005139"/>
    </source>
</evidence>
<dbReference type="NCBIfam" id="TIGR00656">
    <property type="entry name" value="asp_kin_monofn"/>
    <property type="match status" value="1"/>
</dbReference>
<dbReference type="SUPFAM" id="SSF55021">
    <property type="entry name" value="ACT-like"/>
    <property type="match status" value="2"/>
</dbReference>
<feature type="region of interest" description="Disordered" evidence="14">
    <location>
        <begin position="60"/>
        <end position="79"/>
    </location>
</feature>
<dbReference type="NCBIfam" id="NF005155">
    <property type="entry name" value="PRK06635.1-4"/>
    <property type="match status" value="1"/>
</dbReference>
<comment type="pathway">
    <text evidence="1 13">Amino-acid biosynthesis; L-lysine biosynthesis via DAP pathway; (S)-tetrahydrodipicolinate from L-aspartate: step 1/4.</text>
</comment>
<evidence type="ECO:0000256" key="8">
    <source>
        <dbReference type="ARBA" id="ARBA00022777"/>
    </source>
</evidence>
<feature type="domain" description="ACT" evidence="15">
    <location>
        <begin position="285"/>
        <end position="352"/>
    </location>
</feature>
<evidence type="ECO:0000256" key="2">
    <source>
        <dbReference type="ARBA" id="ARBA00004986"/>
    </source>
</evidence>
<evidence type="ECO:0000256" key="13">
    <source>
        <dbReference type="RuleBase" id="RU004249"/>
    </source>
</evidence>
<dbReference type="CDD" id="cd04261">
    <property type="entry name" value="AAK_AKii-LysC-BS"/>
    <property type="match status" value="1"/>
</dbReference>
<comment type="catalytic activity">
    <reaction evidence="11 12">
        <text>L-aspartate + ATP = 4-phospho-L-aspartate + ADP</text>
        <dbReference type="Rhea" id="RHEA:23776"/>
        <dbReference type="ChEBI" id="CHEBI:29991"/>
        <dbReference type="ChEBI" id="CHEBI:30616"/>
        <dbReference type="ChEBI" id="CHEBI:57535"/>
        <dbReference type="ChEBI" id="CHEBI:456216"/>
        <dbReference type="EC" id="2.7.2.4"/>
    </reaction>
</comment>
<dbReference type="NCBIfam" id="NF005154">
    <property type="entry name" value="PRK06635.1-2"/>
    <property type="match status" value="1"/>
</dbReference>
<evidence type="ECO:0000313" key="17">
    <source>
        <dbReference type="Proteomes" id="UP001164459"/>
    </source>
</evidence>
<dbReference type="Proteomes" id="UP001164459">
    <property type="component" value="Chromosome"/>
</dbReference>
<gene>
    <name evidence="16" type="ORF">O0S08_16130</name>
</gene>
<dbReference type="InterPro" id="IPR045865">
    <property type="entry name" value="ACT-like_dom_sf"/>
</dbReference>
<dbReference type="InterPro" id="IPR036393">
    <property type="entry name" value="AceGlu_kinase-like_sf"/>
</dbReference>
<evidence type="ECO:0000313" key="16">
    <source>
        <dbReference type="EMBL" id="WAS97672.1"/>
    </source>
</evidence>
<dbReference type="PRINTS" id="PR00474">
    <property type="entry name" value="GLU5KINASE"/>
</dbReference>
<evidence type="ECO:0000256" key="1">
    <source>
        <dbReference type="ARBA" id="ARBA00004766"/>
    </source>
</evidence>
<keyword evidence="6 12" id="KW-0808">Transferase</keyword>
<dbReference type="NCBIfam" id="TIGR00657">
    <property type="entry name" value="asp_kinases"/>
    <property type="match status" value="1"/>
</dbReference>
<evidence type="ECO:0000256" key="9">
    <source>
        <dbReference type="ARBA" id="ARBA00022840"/>
    </source>
</evidence>
<evidence type="ECO:0000256" key="6">
    <source>
        <dbReference type="ARBA" id="ARBA00022679"/>
    </source>
</evidence>
<dbReference type="PROSITE" id="PS51671">
    <property type="entry name" value="ACT"/>
    <property type="match status" value="2"/>
</dbReference>
<evidence type="ECO:0000256" key="11">
    <source>
        <dbReference type="ARBA" id="ARBA00047872"/>
    </source>
</evidence>
<keyword evidence="8 12" id="KW-0418">Kinase</keyword>
<dbReference type="Gene3D" id="3.40.1160.10">
    <property type="entry name" value="Acetylglutamate kinase-like"/>
    <property type="match status" value="1"/>
</dbReference>
<proteinExistence type="inferred from homology"/>
<protein>
    <recommendedName>
        <fullName evidence="12">Aspartokinase</fullName>
        <ecNumber evidence="12">2.7.2.4</ecNumber>
    </recommendedName>
</protein>
<evidence type="ECO:0000256" key="7">
    <source>
        <dbReference type="ARBA" id="ARBA00022741"/>
    </source>
</evidence>
<dbReference type="GO" id="GO:0004072">
    <property type="term" value="F:aspartate kinase activity"/>
    <property type="evidence" value="ECO:0007669"/>
    <property type="project" value="UniProtKB-EC"/>
</dbReference>
<dbReference type="InterPro" id="IPR002912">
    <property type="entry name" value="ACT_dom"/>
</dbReference>
<keyword evidence="5 13" id="KW-0028">Amino-acid biosynthesis</keyword>
<dbReference type="Pfam" id="PF22468">
    <property type="entry name" value="ACT_9"/>
    <property type="match status" value="2"/>
</dbReference>
<dbReference type="PANTHER" id="PTHR21499:SF3">
    <property type="entry name" value="ASPARTOKINASE"/>
    <property type="match status" value="1"/>
</dbReference>
<dbReference type="PROSITE" id="PS00324">
    <property type="entry name" value="ASPARTOKINASE"/>
    <property type="match status" value="1"/>
</dbReference>
<dbReference type="InterPro" id="IPR005260">
    <property type="entry name" value="Asp_kin_monofn"/>
</dbReference>
<keyword evidence="17" id="KW-1185">Reference proteome</keyword>
<evidence type="ECO:0000256" key="14">
    <source>
        <dbReference type="SAM" id="MobiDB-lite"/>
    </source>
</evidence>
<feature type="domain" description="ACT" evidence="15">
    <location>
        <begin position="366"/>
        <end position="433"/>
    </location>
</feature>
<reference evidence="16" key="1">
    <citation type="submission" date="2022-11" db="EMBL/GenBank/DDBJ databases">
        <title>Minimal conservation of predation-associated metabolite biosynthetic gene clusters underscores biosynthetic potential of Myxococcota including descriptions for ten novel species: Archangium lansinium sp. nov., Myxococcus landrumus sp. nov., Nannocystis bai.</title>
        <authorList>
            <person name="Ahearne A."/>
            <person name="Stevens C."/>
            <person name="Dowd S."/>
        </authorList>
    </citation>
    <scope>NUCLEOTIDE SEQUENCE</scope>
    <source>
        <strain evidence="16">Fl3</strain>
    </source>
</reference>
<dbReference type="InterPro" id="IPR041740">
    <property type="entry name" value="AKii-LysC-BS"/>
</dbReference>
<dbReference type="PIRSF" id="PIRSF000726">
    <property type="entry name" value="Asp_kin"/>
    <property type="match status" value="1"/>
</dbReference>
<dbReference type="InterPro" id="IPR018042">
    <property type="entry name" value="Aspartate_kinase_CS"/>
</dbReference>
<evidence type="ECO:0000256" key="10">
    <source>
        <dbReference type="ARBA" id="ARBA00023154"/>
    </source>
</evidence>
<evidence type="ECO:0000256" key="5">
    <source>
        <dbReference type="ARBA" id="ARBA00022605"/>
    </source>
</evidence>
<evidence type="ECO:0000259" key="15">
    <source>
        <dbReference type="PROSITE" id="PS51671"/>
    </source>
</evidence>
<comment type="similarity">
    <text evidence="4 12">Belongs to the aspartokinase family.</text>
</comment>
<dbReference type="InterPro" id="IPR001341">
    <property type="entry name" value="Asp_kinase"/>
</dbReference>
<organism evidence="16 17">
    <name type="scientific">Nannocystis punicea</name>
    <dbReference type="NCBI Taxonomy" id="2995304"/>
    <lineage>
        <taxon>Bacteria</taxon>
        <taxon>Pseudomonadati</taxon>
        <taxon>Myxococcota</taxon>
        <taxon>Polyangia</taxon>
        <taxon>Nannocystales</taxon>
        <taxon>Nannocystaceae</taxon>
        <taxon>Nannocystis</taxon>
    </lineage>
</organism>
<dbReference type="CDD" id="cd04936">
    <property type="entry name" value="ACT_AKii-LysC-BS-like_2"/>
    <property type="match status" value="1"/>
</dbReference>
<name>A0ABY7HEF9_9BACT</name>
<dbReference type="InterPro" id="IPR054352">
    <property type="entry name" value="ACT_Aspartokinase"/>
</dbReference>
<accession>A0ABY7HEF9</accession>
<comment type="pathway">
    <text evidence="3 13">Amino-acid biosynthesis; L-threonine biosynthesis; L-threonine from L-aspartate: step 1/5.</text>
</comment>